<gene>
    <name evidence="1" type="ORF">CEXT_720931</name>
</gene>
<protein>
    <submittedName>
        <fullName evidence="1">Uncharacterized protein</fullName>
    </submittedName>
</protein>
<comment type="caution">
    <text evidence="1">The sequence shown here is derived from an EMBL/GenBank/DDBJ whole genome shotgun (WGS) entry which is preliminary data.</text>
</comment>
<reference evidence="1 2" key="1">
    <citation type="submission" date="2021-06" db="EMBL/GenBank/DDBJ databases">
        <title>Caerostris extrusa draft genome.</title>
        <authorList>
            <person name="Kono N."/>
            <person name="Arakawa K."/>
        </authorList>
    </citation>
    <scope>NUCLEOTIDE SEQUENCE [LARGE SCALE GENOMIC DNA]</scope>
</reference>
<accession>A0AAV4M887</accession>
<organism evidence="1 2">
    <name type="scientific">Caerostris extrusa</name>
    <name type="common">Bark spider</name>
    <name type="synonym">Caerostris bankana</name>
    <dbReference type="NCBI Taxonomy" id="172846"/>
    <lineage>
        <taxon>Eukaryota</taxon>
        <taxon>Metazoa</taxon>
        <taxon>Ecdysozoa</taxon>
        <taxon>Arthropoda</taxon>
        <taxon>Chelicerata</taxon>
        <taxon>Arachnida</taxon>
        <taxon>Araneae</taxon>
        <taxon>Araneomorphae</taxon>
        <taxon>Entelegynae</taxon>
        <taxon>Araneoidea</taxon>
        <taxon>Araneidae</taxon>
        <taxon>Caerostris</taxon>
    </lineage>
</organism>
<name>A0AAV4M887_CAEEX</name>
<evidence type="ECO:0000313" key="2">
    <source>
        <dbReference type="Proteomes" id="UP001054945"/>
    </source>
</evidence>
<keyword evidence="2" id="KW-1185">Reference proteome</keyword>
<dbReference type="AlphaFoldDB" id="A0AAV4M887"/>
<proteinExistence type="predicted"/>
<evidence type="ECO:0000313" key="1">
    <source>
        <dbReference type="EMBL" id="GIX68455.1"/>
    </source>
</evidence>
<dbReference type="EMBL" id="BPLR01001965">
    <property type="protein sequence ID" value="GIX68455.1"/>
    <property type="molecule type" value="Genomic_DNA"/>
</dbReference>
<dbReference type="Proteomes" id="UP001054945">
    <property type="component" value="Unassembled WGS sequence"/>
</dbReference>
<sequence length="84" mass="9419">MPPSIQKMHLLVPLAAKSIHYKIRYGSNPSVFFQPPFPVPVVFSARNPRGAGSIITLHTARFLWATPTSPLCSTKKEQKIIEYI</sequence>